<keyword evidence="1" id="KW-0732">Signal</keyword>
<protein>
    <recommendedName>
        <fullName evidence="4">Lipoprotein</fullName>
    </recommendedName>
</protein>
<evidence type="ECO:0000313" key="2">
    <source>
        <dbReference type="EMBL" id="MBP0465014.1"/>
    </source>
</evidence>
<dbReference type="Proteomes" id="UP000680815">
    <property type="component" value="Unassembled WGS sequence"/>
</dbReference>
<name>A0ABS4AUT2_9PROT</name>
<dbReference type="EMBL" id="JAGIYZ010000012">
    <property type="protein sequence ID" value="MBP0465014.1"/>
    <property type="molecule type" value="Genomic_DNA"/>
</dbReference>
<evidence type="ECO:0000313" key="3">
    <source>
        <dbReference type="Proteomes" id="UP000680815"/>
    </source>
</evidence>
<keyword evidence="3" id="KW-1185">Reference proteome</keyword>
<dbReference type="PROSITE" id="PS51257">
    <property type="entry name" value="PROKAR_LIPOPROTEIN"/>
    <property type="match status" value="1"/>
</dbReference>
<accession>A0ABS4AUT2</accession>
<reference evidence="2 3" key="1">
    <citation type="submission" date="2021-03" db="EMBL/GenBank/DDBJ databases">
        <authorList>
            <person name="So Y."/>
        </authorList>
    </citation>
    <scope>NUCLEOTIDE SEQUENCE [LARGE SCALE GENOMIC DNA]</scope>
    <source>
        <strain evidence="2 3">PWR1</strain>
    </source>
</reference>
<evidence type="ECO:0000256" key="1">
    <source>
        <dbReference type="SAM" id="SignalP"/>
    </source>
</evidence>
<organism evidence="2 3">
    <name type="scientific">Roseomonas nitratireducens</name>
    <dbReference type="NCBI Taxonomy" id="2820810"/>
    <lineage>
        <taxon>Bacteria</taxon>
        <taxon>Pseudomonadati</taxon>
        <taxon>Pseudomonadota</taxon>
        <taxon>Alphaproteobacteria</taxon>
        <taxon>Acetobacterales</taxon>
        <taxon>Roseomonadaceae</taxon>
        <taxon>Roseomonas</taxon>
    </lineage>
</organism>
<proteinExistence type="predicted"/>
<comment type="caution">
    <text evidence="2">The sequence shown here is derived from an EMBL/GenBank/DDBJ whole genome shotgun (WGS) entry which is preliminary data.</text>
</comment>
<evidence type="ECO:0008006" key="4">
    <source>
        <dbReference type="Google" id="ProtNLM"/>
    </source>
</evidence>
<gene>
    <name evidence="2" type="ORF">J5Y09_13910</name>
</gene>
<feature type="signal peptide" evidence="1">
    <location>
        <begin position="1"/>
        <end position="26"/>
    </location>
</feature>
<dbReference type="RefSeq" id="WP_209352402.1">
    <property type="nucleotide sequence ID" value="NZ_JAGIYZ010000012.1"/>
</dbReference>
<sequence>MPATLRMTGSHAMTFRLLAAACLGLALIGCSEDFTETQPAAHDGSRTLSRAELRWCMFNDVRIEAARPDMRAAKQGQVQAFNAAVTDWNSGCRRYRYSRSDRDAVQRQVDARRATLEAEGRARFAIQEASAPAPAPAQGGR</sequence>
<feature type="chain" id="PRO_5046582485" description="Lipoprotein" evidence="1">
    <location>
        <begin position="27"/>
        <end position="141"/>
    </location>
</feature>